<dbReference type="InterPro" id="IPR043502">
    <property type="entry name" value="DNA/RNA_pol_sf"/>
</dbReference>
<dbReference type="CDD" id="cd00303">
    <property type="entry name" value="retropepsin_like"/>
    <property type="match status" value="1"/>
</dbReference>
<dbReference type="InterPro" id="IPR043128">
    <property type="entry name" value="Rev_trsase/Diguanyl_cyclase"/>
</dbReference>
<gene>
    <name evidence="1" type="ORF">N1851_026859</name>
</gene>
<comment type="caution">
    <text evidence="1">The sequence shown here is derived from an EMBL/GenBank/DDBJ whole genome shotgun (WGS) entry which is preliminary data.</text>
</comment>
<dbReference type="Gene3D" id="3.10.10.10">
    <property type="entry name" value="HIV Type 1 Reverse Transcriptase, subunit A, domain 1"/>
    <property type="match status" value="1"/>
</dbReference>
<dbReference type="SUPFAM" id="SSF56672">
    <property type="entry name" value="DNA/RNA polymerases"/>
    <property type="match status" value="1"/>
</dbReference>
<dbReference type="PANTHER" id="PTHR47331">
    <property type="entry name" value="PHD-TYPE DOMAIN-CONTAINING PROTEIN"/>
    <property type="match status" value="1"/>
</dbReference>
<evidence type="ECO:0000313" key="2">
    <source>
        <dbReference type="Proteomes" id="UP001174136"/>
    </source>
</evidence>
<evidence type="ECO:0000313" key="1">
    <source>
        <dbReference type="EMBL" id="KAK0136992.1"/>
    </source>
</evidence>
<dbReference type="Gene3D" id="3.30.70.270">
    <property type="match status" value="1"/>
</dbReference>
<dbReference type="Proteomes" id="UP001174136">
    <property type="component" value="Unassembled WGS sequence"/>
</dbReference>
<dbReference type="PANTHER" id="PTHR47331:SF1">
    <property type="entry name" value="GAG-LIKE PROTEIN"/>
    <property type="match status" value="1"/>
</dbReference>
<organism evidence="1 2">
    <name type="scientific">Merluccius polli</name>
    <name type="common">Benguela hake</name>
    <name type="synonym">Merluccius cadenati</name>
    <dbReference type="NCBI Taxonomy" id="89951"/>
    <lineage>
        <taxon>Eukaryota</taxon>
        <taxon>Metazoa</taxon>
        <taxon>Chordata</taxon>
        <taxon>Craniata</taxon>
        <taxon>Vertebrata</taxon>
        <taxon>Euteleostomi</taxon>
        <taxon>Actinopterygii</taxon>
        <taxon>Neopterygii</taxon>
        <taxon>Teleostei</taxon>
        <taxon>Neoteleostei</taxon>
        <taxon>Acanthomorphata</taxon>
        <taxon>Zeiogadaria</taxon>
        <taxon>Gadariae</taxon>
        <taxon>Gadiformes</taxon>
        <taxon>Gadoidei</taxon>
        <taxon>Merlucciidae</taxon>
        <taxon>Merluccius</taxon>
    </lineage>
</organism>
<accession>A0AA47MB57</accession>
<evidence type="ECO:0008006" key="3">
    <source>
        <dbReference type="Google" id="ProtNLM"/>
    </source>
</evidence>
<dbReference type="Pfam" id="PF05380">
    <property type="entry name" value="Peptidase_A17"/>
    <property type="match status" value="2"/>
</dbReference>
<dbReference type="EMBL" id="JAOPHQ010005119">
    <property type="protein sequence ID" value="KAK0136992.1"/>
    <property type="molecule type" value="Genomic_DNA"/>
</dbReference>
<dbReference type="AlphaFoldDB" id="A0AA47MB57"/>
<name>A0AA47MB57_MERPO</name>
<dbReference type="InterPro" id="IPR008042">
    <property type="entry name" value="Retrotrans_Pao"/>
</dbReference>
<keyword evidence="2" id="KW-1185">Reference proteome</keyword>
<protein>
    <recommendedName>
        <fullName evidence="3">Peptidase aspartic putative domain-containing protein</fullName>
    </recommendedName>
</protein>
<reference evidence="1" key="1">
    <citation type="journal article" date="2023" name="Front. Mar. Sci.">
        <title>A new Merluccius polli reference genome to investigate the effects of global change in West African waters.</title>
        <authorList>
            <person name="Mateo J.L."/>
            <person name="Blanco-Fernandez C."/>
            <person name="Garcia-Vazquez E."/>
            <person name="Machado-Schiaffino G."/>
        </authorList>
    </citation>
    <scope>NUCLEOTIDE SEQUENCE</scope>
    <source>
        <strain evidence="1">C29</strain>
        <tissue evidence="1">Fin</tissue>
    </source>
</reference>
<sequence length="897" mass="101680">MDTVIPQAEKGKPDIENTVLLQTAKAWVVGPTSRKLVRCLLDGGSQGSFVHENVVRALQLPVTRQGTLTLHTFGSSAPTTVKCNIVKLSLENIWDKQQRTEIEAVVTPKVCTALMKVPGEHIQKEMNKRGLQLADFAGDDEPELSVLTGSDYYWQIVSDRVERLTESLVALESTFGWAVQGPVAVSSTTCMHIQLSEDAQIDKQLHAFWELESLGITSEKSESPDDVEALQRFEETSIFKVGRYQVEFPWRQNHPPLQDNYRIAKKRLESLKRKLRKDVTLYSRYNDVVEDYLKQGMAEDVPREHTSPPSSQTYYLPQHAVLREDKVTTKLRVVFDASSHEDGSPSLNDCLLTGPNLNPDLMSVLIKFRLHEIAYMADIKKAFLDQDAVRFLWFTGPPTEEKDEKLRILRMTRVVFGASSSPFLLAATIRKHLRQYDLEHPQVIDTISSSLYVDDFISSASEVTEAHAVTTTAKNIMSAAGMELCKWMTNSPELKEKWLESSLDCTAQPETHGSVLKVLSLVWTPVTDDFVFDLRGLLDILKERENTKQSVLQSSARIFDPLGFLTPFTIRIKCLLQEMWERGLRWDEELPPDLTKKWQQWCSELPQLHQLPVVVGTKHTCSSRTGETKDGKVTISLVASKSRVAPLKRMTLPRLELMGAVIAARLGSILMKALQLDKTQLRLWTDSMIVLHWIRSSAHKWKQFVANRVTEIQTLTDPQSWSHCKGNINPADLPTRGLTSESTQEDVQENEVKSEHQIVVQFVNQDRDFLKPVLCLEKYSKLKTGLRVTAWINRFITNTHSSTKMSGELTAEELNEAGKHWIKVIQNQSFSSEIDLLKAGKGPNSDSRIRELKPFLDEDELLSVGGSFQHSDLSYREKHPWILLGMSEYSIICICIC</sequence>
<proteinExistence type="predicted"/>